<dbReference type="Proteomes" id="UP000616201">
    <property type="component" value="Unassembled WGS sequence"/>
</dbReference>
<proteinExistence type="predicted"/>
<dbReference type="RefSeq" id="WP_196936541.1">
    <property type="nucleotide sequence ID" value="NZ_MU158698.1"/>
</dbReference>
<accession>A0A928USY5</accession>
<evidence type="ECO:0000313" key="1">
    <source>
        <dbReference type="EMBL" id="MBE8712630.1"/>
    </source>
</evidence>
<name>A0A928USY5_9SPHI</name>
<reference evidence="1" key="1">
    <citation type="submission" date="2018-02" db="EMBL/GenBank/DDBJ databases">
        <authorList>
            <person name="Vasarhelyi B.M."/>
            <person name="Deshmukh S."/>
            <person name="Balint B."/>
            <person name="Kukolya J."/>
        </authorList>
    </citation>
    <scope>NUCLEOTIDE SEQUENCE</scope>
    <source>
        <strain evidence="1">KB22</strain>
    </source>
</reference>
<dbReference type="EMBL" id="PRDK01000002">
    <property type="protein sequence ID" value="MBE8712630.1"/>
    <property type="molecule type" value="Genomic_DNA"/>
</dbReference>
<organism evidence="1 2">
    <name type="scientific">Sphingobacterium hungaricum</name>
    <dbReference type="NCBI Taxonomy" id="2082723"/>
    <lineage>
        <taxon>Bacteria</taxon>
        <taxon>Pseudomonadati</taxon>
        <taxon>Bacteroidota</taxon>
        <taxon>Sphingobacteriia</taxon>
        <taxon>Sphingobacteriales</taxon>
        <taxon>Sphingobacteriaceae</taxon>
        <taxon>Sphingobacterium</taxon>
    </lineage>
</organism>
<dbReference type="PROSITE" id="PS51257">
    <property type="entry name" value="PROKAR_LIPOPROTEIN"/>
    <property type="match status" value="1"/>
</dbReference>
<keyword evidence="2" id="KW-1185">Reference proteome</keyword>
<evidence type="ECO:0000313" key="2">
    <source>
        <dbReference type="Proteomes" id="UP000616201"/>
    </source>
</evidence>
<sequence length="192" mass="21182">MKIFGFLVSAALVFACGKPQEKLHLEQADMNKARLKHITTKAQLVESLGNYAAGWSTEELQLTQIGTYPSSAGIYYYSLSMNKEGVSGQGQNNQRISAGVDGTGEETLELILDENENLVAVEDSRTQKFPKLFIVKNSNNKPGDWMFQLYIPQVYSNGKTAHKVSFQGFTQTPVPSDQEVVAAMLNLVEVVD</sequence>
<protein>
    <recommendedName>
        <fullName evidence="3">Lipoprotein</fullName>
    </recommendedName>
</protein>
<dbReference type="AlphaFoldDB" id="A0A928USY5"/>
<comment type="caution">
    <text evidence="1">The sequence shown here is derived from an EMBL/GenBank/DDBJ whole genome shotgun (WGS) entry which is preliminary data.</text>
</comment>
<gene>
    <name evidence="1" type="ORF">C4F49_02895</name>
</gene>
<evidence type="ECO:0008006" key="3">
    <source>
        <dbReference type="Google" id="ProtNLM"/>
    </source>
</evidence>